<evidence type="ECO:0000313" key="2">
    <source>
        <dbReference type="EMBL" id="KAF8684958.1"/>
    </source>
</evidence>
<gene>
    <name evidence="2" type="ORF">RHS04_00964</name>
</gene>
<dbReference type="Pfam" id="PF12770">
    <property type="entry name" value="CHAT"/>
    <property type="match status" value="1"/>
</dbReference>
<dbReference type="PANTHER" id="PTHR19959">
    <property type="entry name" value="KINESIN LIGHT CHAIN"/>
    <property type="match status" value="1"/>
</dbReference>
<dbReference type="SMART" id="SM00028">
    <property type="entry name" value="TPR"/>
    <property type="match status" value="5"/>
</dbReference>
<organism evidence="2 3">
    <name type="scientific">Rhizoctonia solani</name>
    <dbReference type="NCBI Taxonomy" id="456999"/>
    <lineage>
        <taxon>Eukaryota</taxon>
        <taxon>Fungi</taxon>
        <taxon>Dikarya</taxon>
        <taxon>Basidiomycota</taxon>
        <taxon>Agaricomycotina</taxon>
        <taxon>Agaricomycetes</taxon>
        <taxon>Cantharellales</taxon>
        <taxon>Ceratobasidiaceae</taxon>
        <taxon>Rhizoctonia</taxon>
    </lineage>
</organism>
<dbReference type="SUPFAM" id="SSF48452">
    <property type="entry name" value="TPR-like"/>
    <property type="match status" value="1"/>
</dbReference>
<dbReference type="InterPro" id="IPR024983">
    <property type="entry name" value="CHAT_dom"/>
</dbReference>
<reference evidence="2" key="1">
    <citation type="submission" date="2020-09" db="EMBL/GenBank/DDBJ databases">
        <title>Comparative genome analyses of four rice-infecting Rhizoctonia solani isolates reveal extensive enrichment of homogalacturonan modification genes.</title>
        <authorList>
            <person name="Lee D.-Y."/>
            <person name="Jeon J."/>
            <person name="Kim K.-T."/>
            <person name="Cheong K."/>
            <person name="Song H."/>
            <person name="Choi G."/>
            <person name="Ko J."/>
            <person name="Opiyo S.O."/>
            <person name="Zuo S."/>
            <person name="Madhav S."/>
            <person name="Lee Y.-H."/>
            <person name="Wang G.-L."/>
        </authorList>
    </citation>
    <scope>NUCLEOTIDE SEQUENCE</scope>
    <source>
        <strain evidence="2">AG1-IA YN-7</strain>
    </source>
</reference>
<dbReference type="Gene3D" id="1.25.40.10">
    <property type="entry name" value="Tetratricopeptide repeat domain"/>
    <property type="match status" value="3"/>
</dbReference>
<evidence type="ECO:0000259" key="1">
    <source>
        <dbReference type="Pfam" id="PF12770"/>
    </source>
</evidence>
<dbReference type="InterPro" id="IPR019734">
    <property type="entry name" value="TPR_rpt"/>
</dbReference>
<protein>
    <submittedName>
        <fullName evidence="2">TPR-like protein</fullName>
    </submittedName>
</protein>
<feature type="domain" description="CHAT" evidence="1">
    <location>
        <begin position="1293"/>
        <end position="1575"/>
    </location>
</feature>
<accession>A0A8H7HFA6</accession>
<dbReference type="Gene3D" id="1.20.120.660">
    <property type="entry name" value="IL-4 antagonist (De novo design) like domain"/>
    <property type="match status" value="1"/>
</dbReference>
<sequence length="1575" mass="174146">MIKVAVIDEYFVYWGDLTSQLLRTQVRNTVTPARDRHLVATSSPRSPCSPRPPAPSLRPVAFMRLSRTSTSSLRYPRIPRGRCAHSHDIGPDSAKLRLGPWVLTIGRAEPLGSPLLIFAYRFHFVLYFTSLFLSCFALRAHGHFLPAPVASLHVFTYVYKQAWEVQCLPSLATPVLTRRIHLAYFTRSPRSLSSSRHSSAPSSSFGAHSLSHPFRLCESNNSSPNLSQNLTFHRVMQPSQEGLDTPEHILHREQVDGNTATELHPISGNRFSNQQSGLTQFDRNQSQGLGNPDDLEEIIGYEKRQLELTPEDHPELASRLISLGTSYDDRFSSLGEMDDLTKSIEYKSRAVALTPNDDPALPSRLQTLAFSYSSRFSHLGKLDDLERSMKYESCAVALTPDGHPDLPSYLNSLGGSYHLRFMRLGDLDNLAKSVEIYSRAVMLTPDGHPELALRLANLGMSYAARSNRLGELDDLSKSMEYISRAVELTPEDHPGLPSHLDALGASYVNRFSLMGNLKDLAESTESYSRAVELTPDDHPSLPLRLTHLGASYAIRSRRLGELSDFSKSIEYTSRAVTSTPADHPDLPSHLASLGASYTGRFKRMGDLSDPAKSIESYSRAGNLIVIDLCLWGIDDLRKSIKYYSQAIALTPDGHPHLPLYLNSLGASYDGQFKRLGDLGDLAKSIESYSRAVMLTPDGHPDLAPRLANLGISYALRSKHLGELDDLSKSIEYISRAIELTPDNHPDLSSRFVALGVSYSNRFGRLGDLNDLVKSTESHSRELYSRRFNRLGDMDDLTKSIENYSRALTLTPKDHPDLSMRLAALGASYSFRFNRLGELGDLTKSIKYKSHAVELTHSDHPDFPKRLASLAASYDGRFRSLGDLSDLEMSMKYKSQALALTPNSHPDLPFRLAALGSSYTTRFNRLSELDDLTKSIELTARAVALTPDDHPALPSHLASLGLSHSERFKRLREIDDLEKSIEYNSRAVSLTPSEHPDLAGRHHILAFSYLYRYRSKRDPHDLQNSLYSLRAAAQLLTAAPRNRLKYALGWVSVASGESSLDSMGAYHTAIDLLPQFIWLGATTSQRYQDLLTTGDLAVQAASAAIASSAFETALEWLEHARCIVWNQSLMLRSPLDELQSSYPDLATRLSSTAAQLHQVTSEPSEPPPPPTDIESDISGHRINLAREYNSLLASVRELPGFEDLLQPIKAKALIQSAHHGPVVVINCSKDRCDALLILPGQNDIKHVPLPDFTQEKARRMRSDIEASIESRGSRERRPFYQWESDGKDSMDIALAVLWSSVVKPVLDFLGYMNNNSAATRDLPSIIWCPVGVLSFLPLHAAGDYDKLGSRVFDYAISSYTPTLAALINSKVTLSSHAPRVLAIGQASTPGHAPLPGTSKELACVKTHAQSKAQYTELVDDQATTAAVLDAMEQHDWVHLACHAHQNVADATESGFFLHDGTLDLASINRRSFGRKGLAFLSACQTATGDEKLPDEAIHLASGMLVAGYQSVIATMWSVMDSDAPFVADKVYAELMKYGMIGSGEAGRALHNAVSSLREDVGEREFGRWVPYIHMGS</sequence>
<proteinExistence type="predicted"/>
<name>A0A8H7HFA6_9AGAM</name>
<dbReference type="InterPro" id="IPR011990">
    <property type="entry name" value="TPR-like_helical_dom_sf"/>
</dbReference>
<comment type="caution">
    <text evidence="2">The sequence shown here is derived from an EMBL/GenBank/DDBJ whole genome shotgun (WGS) entry which is preliminary data.</text>
</comment>
<dbReference type="Proteomes" id="UP000650582">
    <property type="component" value="Unassembled WGS sequence"/>
</dbReference>
<dbReference type="SUPFAM" id="SSF81901">
    <property type="entry name" value="HCP-like"/>
    <property type="match status" value="1"/>
</dbReference>
<dbReference type="PANTHER" id="PTHR19959:SF119">
    <property type="entry name" value="FUNGAL LIPASE-LIKE DOMAIN-CONTAINING PROTEIN"/>
    <property type="match status" value="1"/>
</dbReference>
<evidence type="ECO:0000313" key="3">
    <source>
        <dbReference type="Proteomes" id="UP000650582"/>
    </source>
</evidence>
<dbReference type="EMBL" id="JACYCC010000024">
    <property type="protein sequence ID" value="KAF8684958.1"/>
    <property type="molecule type" value="Genomic_DNA"/>
</dbReference>